<feature type="transmembrane region" description="Helical" evidence="1">
    <location>
        <begin position="20"/>
        <end position="39"/>
    </location>
</feature>
<evidence type="ECO:0000256" key="1">
    <source>
        <dbReference type="SAM" id="Phobius"/>
    </source>
</evidence>
<dbReference type="AlphaFoldDB" id="A0A9X1WMU9"/>
<feature type="transmembrane region" description="Helical" evidence="1">
    <location>
        <begin position="226"/>
        <end position="244"/>
    </location>
</feature>
<sequence>MVRNEGTSAEIRLFEGEKWLVLTSILGFLLSAFCGLWVVVFGKDVAPSGNILNAFSFNAAIGIFLLSTAAILPYSGLGRKSKAFIRYPYIALTLYAYAAETVQNFRGVNPRFVRGGSPFDVAVGSIFAFVALLLILFYLVPAIAYFRSKVYRIHPELVTGIRYAMLAVILSFAAGIWISTNQGRVVGLHGNIIWLHGLGFHALQAVPLVAWLAVHSSLSRASRIRMIHLTGISYILGLLAIGWQTVLGHAILEWSLLPVAAGICFLISLCAGIFVLRNTEANRIFKHTATPASRRTGSM</sequence>
<reference evidence="2" key="1">
    <citation type="submission" date="2022-04" db="EMBL/GenBank/DDBJ databases">
        <title>Paenibacillus mangrovi sp. nov., a novel endophytic bacterium isolated from bark of Kandelia candel.</title>
        <authorList>
            <person name="Tuo L."/>
        </authorList>
    </citation>
    <scope>NUCLEOTIDE SEQUENCE</scope>
    <source>
        <strain evidence="2">KQZ6P-2</strain>
    </source>
</reference>
<dbReference type="Proteomes" id="UP001139347">
    <property type="component" value="Unassembled WGS sequence"/>
</dbReference>
<feature type="transmembrane region" description="Helical" evidence="1">
    <location>
        <begin position="84"/>
        <end position="102"/>
    </location>
</feature>
<keyword evidence="1" id="KW-0472">Membrane</keyword>
<accession>A0A9X1WMU9</accession>
<keyword evidence="1" id="KW-0812">Transmembrane</keyword>
<evidence type="ECO:0000313" key="3">
    <source>
        <dbReference type="Proteomes" id="UP001139347"/>
    </source>
</evidence>
<evidence type="ECO:0000313" key="2">
    <source>
        <dbReference type="EMBL" id="MCJ8011843.1"/>
    </source>
</evidence>
<proteinExistence type="predicted"/>
<name>A0A9X1WMU9_9BACL</name>
<feature type="transmembrane region" description="Helical" evidence="1">
    <location>
        <begin position="256"/>
        <end position="276"/>
    </location>
</feature>
<feature type="transmembrane region" description="Helical" evidence="1">
    <location>
        <begin position="51"/>
        <end position="72"/>
    </location>
</feature>
<feature type="transmembrane region" description="Helical" evidence="1">
    <location>
        <begin position="161"/>
        <end position="180"/>
    </location>
</feature>
<keyword evidence="3" id="KW-1185">Reference proteome</keyword>
<dbReference type="RefSeq" id="WP_244724912.1">
    <property type="nucleotide sequence ID" value="NZ_JALIRP010000003.1"/>
</dbReference>
<dbReference type="EMBL" id="JALIRP010000003">
    <property type="protein sequence ID" value="MCJ8011843.1"/>
    <property type="molecule type" value="Genomic_DNA"/>
</dbReference>
<feature type="transmembrane region" description="Helical" evidence="1">
    <location>
        <begin position="122"/>
        <end position="140"/>
    </location>
</feature>
<comment type="caution">
    <text evidence="2">The sequence shown here is derived from an EMBL/GenBank/DDBJ whole genome shotgun (WGS) entry which is preliminary data.</text>
</comment>
<keyword evidence="1" id="KW-1133">Transmembrane helix</keyword>
<feature type="transmembrane region" description="Helical" evidence="1">
    <location>
        <begin position="192"/>
        <end position="214"/>
    </location>
</feature>
<protein>
    <submittedName>
        <fullName evidence="2">Uncharacterized protein</fullName>
    </submittedName>
</protein>
<organism evidence="2 3">
    <name type="scientific">Paenibacillus mangrovi</name>
    <dbReference type="NCBI Taxonomy" id="2931978"/>
    <lineage>
        <taxon>Bacteria</taxon>
        <taxon>Bacillati</taxon>
        <taxon>Bacillota</taxon>
        <taxon>Bacilli</taxon>
        <taxon>Bacillales</taxon>
        <taxon>Paenibacillaceae</taxon>
        <taxon>Paenibacillus</taxon>
    </lineage>
</organism>
<gene>
    <name evidence="2" type="ORF">MUG84_08825</name>
</gene>